<dbReference type="FunFam" id="3.20.20.10:FF:000003">
    <property type="entry name" value="Diaminopimelate decarboxylase"/>
    <property type="match status" value="1"/>
</dbReference>
<comment type="similarity">
    <text evidence="5">Belongs to the Orn/Lys/Arg decarboxylase class-II family. LysA subfamily.</text>
</comment>
<dbReference type="CDD" id="cd06828">
    <property type="entry name" value="PLPDE_III_DapDC"/>
    <property type="match status" value="1"/>
</dbReference>
<sequence length="410" mass="45390">MQIRDQKYQIQGVDLLDLVKEHGSPLYVYDGEKIQAQVRQLQDAFSSVKLKIKYATKALSNINILKLMKKSGTGVDAVSIEEVQLCLHAGFAPEEIMYTPNGVAFSEIEKAVELGVMINIDNIPMLEHFGTKYGNSVPVCIRLNPHILAGGNAKISVGHIDSKFGVSILQLKHVIKVVEAYELDVIGLHVHTGSDILDADVFLKGAEILFDAAREFKDLKFLDFGGGFKVAYKPGDISTDIKEVGKRVSEAFKAFCEEYGRELEIWFEPGKFLVSESGVLLVKANVIKSTPASTFVGVDSGLNHLIRPMMYDAYHGVENISKLEGPERVYTIVGYICETDTIAADRKLKEVQEGDILAIKNAGAYGFSMASNYNSRFRPAEVLILDGKASLIRKRETFEDILRHQVDLGI</sequence>
<comment type="subunit">
    <text evidence="5">Homodimer.</text>
</comment>
<evidence type="ECO:0000259" key="9">
    <source>
        <dbReference type="Pfam" id="PF00278"/>
    </source>
</evidence>
<dbReference type="InterPro" id="IPR022653">
    <property type="entry name" value="De-COase2_pyr-phos_BS"/>
</dbReference>
<keyword evidence="5" id="KW-0028">Amino-acid biosynthesis</keyword>
<dbReference type="PANTHER" id="PTHR43727">
    <property type="entry name" value="DIAMINOPIMELATE DECARBOXYLASE"/>
    <property type="match status" value="1"/>
</dbReference>
<comment type="function">
    <text evidence="5">Specifically catalyzes the decarboxylation of meso-diaminopimelate (meso-DAP) to L-lysine.</text>
</comment>
<accession>S2CZN6</accession>
<evidence type="ECO:0000259" key="10">
    <source>
        <dbReference type="Pfam" id="PF02784"/>
    </source>
</evidence>
<evidence type="ECO:0000313" key="11">
    <source>
        <dbReference type="EMBL" id="EOZ92059.1"/>
    </source>
</evidence>
<comment type="caution">
    <text evidence="11">The sequence shown here is derived from an EMBL/GenBank/DDBJ whole genome shotgun (WGS) entry which is preliminary data.</text>
</comment>
<keyword evidence="2 5" id="KW-0210">Decarboxylase</keyword>
<feature type="binding site" evidence="5">
    <location>
        <position position="311"/>
    </location>
    <ligand>
        <name>substrate</name>
    </ligand>
</feature>
<organism evidence="11 12">
    <name type="scientific">Indibacter alkaliphilus (strain CCUG 57479 / KCTC 22604 / LW1)</name>
    <dbReference type="NCBI Taxonomy" id="1189612"/>
    <lineage>
        <taxon>Bacteria</taxon>
        <taxon>Pseudomonadati</taxon>
        <taxon>Bacteroidota</taxon>
        <taxon>Cytophagia</taxon>
        <taxon>Cytophagales</taxon>
        <taxon>Cyclobacteriaceae</taxon>
    </lineage>
</organism>
<evidence type="ECO:0000256" key="7">
    <source>
        <dbReference type="PIRSR" id="PIRSR600183-50"/>
    </source>
</evidence>
<dbReference type="SUPFAM" id="SSF51419">
    <property type="entry name" value="PLP-binding barrel"/>
    <property type="match status" value="1"/>
</dbReference>
<comment type="caution">
    <text evidence="5">Lacks conserved residue(s) required for the propagation of feature annotation.</text>
</comment>
<dbReference type="InterPro" id="IPR000183">
    <property type="entry name" value="Orn/DAP/Arg_de-COase"/>
</dbReference>
<dbReference type="GO" id="GO:0008836">
    <property type="term" value="F:diaminopimelate decarboxylase activity"/>
    <property type="evidence" value="ECO:0007669"/>
    <property type="project" value="UniProtKB-UniRule"/>
</dbReference>
<dbReference type="PRINTS" id="PR01181">
    <property type="entry name" value="DAPDCRBXLASE"/>
</dbReference>
<feature type="binding site" evidence="5">
    <location>
        <position position="307"/>
    </location>
    <ligand>
        <name>substrate</name>
    </ligand>
</feature>
<dbReference type="Pfam" id="PF02784">
    <property type="entry name" value="Orn_Arg_deC_N"/>
    <property type="match status" value="1"/>
</dbReference>
<feature type="domain" description="Orn/DAP/Arg decarboxylase 2 C-terminal" evidence="9">
    <location>
        <begin position="27"/>
        <end position="363"/>
    </location>
</feature>
<evidence type="ECO:0000256" key="4">
    <source>
        <dbReference type="ARBA" id="ARBA00023239"/>
    </source>
</evidence>
<comment type="catalytic activity">
    <reaction evidence="5 8">
        <text>meso-2,6-diaminopimelate + H(+) = L-lysine + CO2</text>
        <dbReference type="Rhea" id="RHEA:15101"/>
        <dbReference type="ChEBI" id="CHEBI:15378"/>
        <dbReference type="ChEBI" id="CHEBI:16526"/>
        <dbReference type="ChEBI" id="CHEBI:32551"/>
        <dbReference type="ChEBI" id="CHEBI:57791"/>
        <dbReference type="EC" id="4.1.1.20"/>
    </reaction>
</comment>
<dbReference type="OrthoDB" id="9802241at2"/>
<feature type="domain" description="Orn/DAP/Arg decarboxylase 2 N-terminal" evidence="10">
    <location>
        <begin position="33"/>
        <end position="275"/>
    </location>
</feature>
<feature type="active site" description="Proton donor" evidence="7">
    <location>
        <position position="337"/>
    </location>
</feature>
<dbReference type="UniPathway" id="UPA00034">
    <property type="reaction ID" value="UER00027"/>
</dbReference>
<dbReference type="Pfam" id="PF00278">
    <property type="entry name" value="Orn_DAP_Arg_deC"/>
    <property type="match status" value="1"/>
</dbReference>
<keyword evidence="5 8" id="KW-0457">Lysine biosynthesis</keyword>
<dbReference type="NCBIfam" id="TIGR01048">
    <property type="entry name" value="lysA"/>
    <property type="match status" value="1"/>
</dbReference>
<evidence type="ECO:0000313" key="12">
    <source>
        <dbReference type="Proteomes" id="UP000006073"/>
    </source>
</evidence>
<evidence type="ECO:0000256" key="3">
    <source>
        <dbReference type="ARBA" id="ARBA00022898"/>
    </source>
</evidence>
<dbReference type="InterPro" id="IPR002986">
    <property type="entry name" value="DAP_deCOOHase_LysA"/>
</dbReference>
<feature type="binding site" evidence="5">
    <location>
        <position position="365"/>
    </location>
    <ligand>
        <name>pyridoxal 5'-phosphate</name>
        <dbReference type="ChEBI" id="CHEBI:597326"/>
    </ligand>
</feature>
<dbReference type="HAMAP" id="MF_02120">
    <property type="entry name" value="LysA"/>
    <property type="match status" value="1"/>
</dbReference>
<dbReference type="InterPro" id="IPR022643">
    <property type="entry name" value="De-COase2_C"/>
</dbReference>
<dbReference type="eggNOG" id="COG0019">
    <property type="taxonomic scope" value="Bacteria"/>
</dbReference>
<dbReference type="PANTHER" id="PTHR43727:SF2">
    <property type="entry name" value="GROUP IV DECARBOXYLASE"/>
    <property type="match status" value="1"/>
</dbReference>
<dbReference type="Proteomes" id="UP000006073">
    <property type="component" value="Unassembled WGS sequence"/>
</dbReference>
<dbReference type="InterPro" id="IPR009006">
    <property type="entry name" value="Ala_racemase/Decarboxylase_C"/>
</dbReference>
<dbReference type="SUPFAM" id="SSF50621">
    <property type="entry name" value="Alanine racemase C-terminal domain-like"/>
    <property type="match status" value="1"/>
</dbReference>
<keyword evidence="4 5" id="KW-0456">Lyase</keyword>
<dbReference type="EMBL" id="ALWO02000052">
    <property type="protein sequence ID" value="EOZ92059.1"/>
    <property type="molecule type" value="Genomic_DNA"/>
</dbReference>
<reference evidence="11 12" key="1">
    <citation type="journal article" date="2013" name="Genome Announc.">
        <title>Draft Genome Sequence of Indibacter alkaliphilus Strain LW1T, Isolated from Lonar Lake, a Haloalkaline Lake in the Buldana District of Maharashtra, India.</title>
        <authorList>
            <person name="Singh A."/>
            <person name="Kumar Jangir P."/>
            <person name="Sharma R."/>
            <person name="Singh A."/>
            <person name="Kumar Pinnaka A."/>
            <person name="Shivaji S."/>
        </authorList>
    </citation>
    <scope>NUCLEOTIDE SEQUENCE [LARGE SCALE GENOMIC DNA]</scope>
    <source>
        <strain evidence="12">CCUG 57479 / KCTC 22604 / LW1</strain>
    </source>
</reference>
<feature type="binding site" evidence="5">
    <location>
        <position position="365"/>
    </location>
    <ligand>
        <name>substrate</name>
    </ligand>
</feature>
<evidence type="ECO:0000256" key="1">
    <source>
        <dbReference type="ARBA" id="ARBA00001933"/>
    </source>
</evidence>
<dbReference type="InterPro" id="IPR022644">
    <property type="entry name" value="De-COase2_N"/>
</dbReference>
<evidence type="ECO:0000256" key="6">
    <source>
        <dbReference type="NCBIfam" id="TIGR01048"/>
    </source>
</evidence>
<dbReference type="Gene3D" id="3.20.20.10">
    <property type="entry name" value="Alanine racemase"/>
    <property type="match status" value="1"/>
</dbReference>
<evidence type="ECO:0000256" key="2">
    <source>
        <dbReference type="ARBA" id="ARBA00022793"/>
    </source>
</evidence>
<name>S2CZN6_INDAL</name>
<dbReference type="GO" id="GO:0030170">
    <property type="term" value="F:pyridoxal phosphate binding"/>
    <property type="evidence" value="ECO:0007669"/>
    <property type="project" value="UniProtKB-UniRule"/>
</dbReference>
<dbReference type="RefSeq" id="WP_009033100.1">
    <property type="nucleotide sequence ID" value="NZ_ALWO02000052.1"/>
</dbReference>
<comment type="cofactor">
    <cofactor evidence="1 5 7 8">
        <name>pyridoxal 5'-phosphate</name>
        <dbReference type="ChEBI" id="CHEBI:597326"/>
    </cofactor>
</comment>
<dbReference type="Gene3D" id="2.40.37.10">
    <property type="entry name" value="Lyase, Ornithine Decarboxylase, Chain A, domain 1"/>
    <property type="match status" value="1"/>
</dbReference>
<dbReference type="GO" id="GO:0009089">
    <property type="term" value="P:lysine biosynthetic process via diaminopimelate"/>
    <property type="evidence" value="ECO:0007669"/>
    <property type="project" value="UniProtKB-UniRule"/>
</dbReference>
<dbReference type="STRING" id="1189612.A33Q_4152"/>
<proteinExistence type="inferred from homology"/>
<feature type="binding site" evidence="5">
    <location>
        <position position="227"/>
    </location>
    <ligand>
        <name>pyridoxal 5'-phosphate</name>
        <dbReference type="ChEBI" id="CHEBI:597326"/>
    </ligand>
</feature>
<keyword evidence="12" id="KW-1185">Reference proteome</keyword>
<evidence type="ECO:0000256" key="8">
    <source>
        <dbReference type="RuleBase" id="RU003738"/>
    </source>
</evidence>
<dbReference type="PRINTS" id="PR01179">
    <property type="entry name" value="ODADCRBXLASE"/>
</dbReference>
<dbReference type="EC" id="4.1.1.20" evidence="5 6"/>
<dbReference type="InterPro" id="IPR029066">
    <property type="entry name" value="PLP-binding_barrel"/>
</dbReference>
<comment type="pathway">
    <text evidence="5 8">Amino-acid biosynthesis; L-lysine biosynthesis via DAP pathway; L-lysine from DL-2,6-diaminopimelate: step 1/1.</text>
</comment>
<keyword evidence="3 5" id="KW-0663">Pyridoxal phosphate</keyword>
<protein>
    <recommendedName>
        <fullName evidence="5 6">Diaminopimelate decarboxylase</fullName>
        <shortName evidence="5">DAP decarboxylase</shortName>
        <shortName evidence="5">DAPDC</shortName>
        <ecNumber evidence="5 6">4.1.1.20</ecNumber>
    </recommendedName>
</protein>
<feature type="binding site" evidence="5">
    <location>
        <position position="338"/>
    </location>
    <ligand>
        <name>substrate</name>
    </ligand>
</feature>
<evidence type="ECO:0000256" key="5">
    <source>
        <dbReference type="HAMAP-Rule" id="MF_02120"/>
    </source>
</evidence>
<feature type="modified residue" description="N6-(pyridoxal phosphate)lysine" evidence="5 7">
    <location>
        <position position="57"/>
    </location>
</feature>
<gene>
    <name evidence="5" type="primary">lysA</name>
    <name evidence="11" type="ORF">A33Q_4152</name>
</gene>
<dbReference type="AlphaFoldDB" id="S2CZN6"/>
<dbReference type="PROSITE" id="PS00878">
    <property type="entry name" value="ODR_DC_2_1"/>
    <property type="match status" value="1"/>
</dbReference>